<dbReference type="OrthoDB" id="10067267at2759"/>
<dbReference type="Gene3D" id="2.60.120.260">
    <property type="entry name" value="Galactose-binding domain-like"/>
    <property type="match status" value="1"/>
</dbReference>
<dbReference type="RefSeq" id="XP_019622321.1">
    <property type="nucleotide sequence ID" value="XM_019766762.1"/>
</dbReference>
<keyword evidence="3" id="KW-1185">Reference proteome</keyword>
<dbReference type="AlphaFoldDB" id="A0A6P4YYF0"/>
<evidence type="ECO:0000259" key="2">
    <source>
        <dbReference type="PROSITE" id="PS50022"/>
    </source>
</evidence>
<dbReference type="GeneID" id="109468518"/>
<protein>
    <submittedName>
        <fullName evidence="4">Lactadherin-like</fullName>
    </submittedName>
</protein>
<dbReference type="Proteomes" id="UP000515135">
    <property type="component" value="Unplaced"/>
</dbReference>
<dbReference type="InterPro" id="IPR008979">
    <property type="entry name" value="Galactose-bd-like_sf"/>
</dbReference>
<comment type="similarity">
    <text evidence="1">Belongs to the neurexin family.</text>
</comment>
<dbReference type="PROSITE" id="PS01286">
    <property type="entry name" value="FA58C_2"/>
    <property type="match status" value="1"/>
</dbReference>
<dbReference type="SMART" id="SM00231">
    <property type="entry name" value="FA58C"/>
    <property type="match status" value="1"/>
</dbReference>
<dbReference type="PANTHER" id="PTHR24543">
    <property type="entry name" value="MULTICOPPER OXIDASE-RELATED"/>
    <property type="match status" value="1"/>
</dbReference>
<dbReference type="PROSITE" id="PS50022">
    <property type="entry name" value="FA58C_3"/>
    <property type="match status" value="1"/>
</dbReference>
<dbReference type="InterPro" id="IPR000421">
    <property type="entry name" value="FA58C"/>
</dbReference>
<dbReference type="FunFam" id="2.60.120.260:FF:000016">
    <property type="entry name" value="Contactin-associated protein-like 4 isoform 1"/>
    <property type="match status" value="1"/>
</dbReference>
<dbReference type="CDD" id="cd00057">
    <property type="entry name" value="FA58C"/>
    <property type="match status" value="1"/>
</dbReference>
<sequence length="165" mass="18512">MEYGAIPDGSITASSYYHPDLRPLYGRLNGVRGHGSWAATTSIIGQWLQVDLGEMKRVTGTVIQGRNRGAEQWVTSYKLRYSADGTVWTTYPGSDGSDMVFPGNADMNTPVTNLLDNPITARFVRFYPQTWHKHMSMRVEILGCSTDSMFLLLSWLESSSLDVFY</sequence>
<accession>A0A6P4YYF0</accession>
<feature type="domain" description="F5/8 type C" evidence="2">
    <location>
        <begin position="1"/>
        <end position="144"/>
    </location>
</feature>
<reference evidence="4" key="1">
    <citation type="submission" date="2025-08" db="UniProtKB">
        <authorList>
            <consortium name="RefSeq"/>
        </authorList>
    </citation>
    <scope>IDENTIFICATION</scope>
    <source>
        <tissue evidence="4">Gonad</tissue>
    </source>
</reference>
<proteinExistence type="inferred from homology"/>
<dbReference type="SUPFAM" id="SSF49785">
    <property type="entry name" value="Galactose-binding domain-like"/>
    <property type="match status" value="1"/>
</dbReference>
<dbReference type="Pfam" id="PF00754">
    <property type="entry name" value="F5_F8_type_C"/>
    <property type="match status" value="1"/>
</dbReference>
<organism evidence="3 4">
    <name type="scientific">Branchiostoma belcheri</name>
    <name type="common">Amphioxus</name>
    <dbReference type="NCBI Taxonomy" id="7741"/>
    <lineage>
        <taxon>Eukaryota</taxon>
        <taxon>Metazoa</taxon>
        <taxon>Chordata</taxon>
        <taxon>Cephalochordata</taxon>
        <taxon>Leptocardii</taxon>
        <taxon>Amphioxiformes</taxon>
        <taxon>Branchiostomatidae</taxon>
        <taxon>Branchiostoma</taxon>
    </lineage>
</organism>
<dbReference type="PANTHER" id="PTHR24543:SF291">
    <property type="entry name" value="SMOKE ALARM, ISOFORM D"/>
    <property type="match status" value="1"/>
</dbReference>
<dbReference type="KEGG" id="bbel:109468518"/>
<gene>
    <name evidence="4" type="primary">LOC109468518</name>
</gene>
<evidence type="ECO:0000313" key="4">
    <source>
        <dbReference type="RefSeq" id="XP_019622321.1"/>
    </source>
</evidence>
<evidence type="ECO:0000256" key="1">
    <source>
        <dbReference type="ARBA" id="ARBA00010241"/>
    </source>
</evidence>
<name>A0A6P4YYF0_BRABE</name>
<evidence type="ECO:0000313" key="3">
    <source>
        <dbReference type="Proteomes" id="UP000515135"/>
    </source>
</evidence>